<keyword evidence="11" id="KW-0133">Cell shape</keyword>
<dbReference type="InterPro" id="IPR006094">
    <property type="entry name" value="Oxid_FAD_bind_N"/>
</dbReference>
<gene>
    <name evidence="18" type="ORF">TWF718_001262</name>
</gene>
<dbReference type="InterPro" id="IPR016169">
    <property type="entry name" value="FAD-bd_PCMH_sub2"/>
</dbReference>
<keyword evidence="19" id="KW-1185">Reference proteome</keyword>
<evidence type="ECO:0000256" key="4">
    <source>
        <dbReference type="ARBA" id="ARBA00004752"/>
    </source>
</evidence>
<comment type="caution">
    <text evidence="18">The sequence shown here is derived from an EMBL/GenBank/DDBJ whole genome shotgun (WGS) entry which is preliminary data.</text>
</comment>
<evidence type="ECO:0000256" key="16">
    <source>
        <dbReference type="ARBA" id="ARBA00048914"/>
    </source>
</evidence>
<keyword evidence="8" id="KW-0285">Flavoprotein</keyword>
<keyword evidence="7" id="KW-0132">Cell division</keyword>
<evidence type="ECO:0000256" key="2">
    <source>
        <dbReference type="ARBA" id="ARBA00003921"/>
    </source>
</evidence>
<evidence type="ECO:0000256" key="10">
    <source>
        <dbReference type="ARBA" id="ARBA00022857"/>
    </source>
</evidence>
<keyword evidence="12" id="KW-0573">Peptidoglycan synthesis</keyword>
<dbReference type="InterPro" id="IPR016166">
    <property type="entry name" value="FAD-bd_PCMH"/>
</dbReference>
<dbReference type="GO" id="GO:0051301">
    <property type="term" value="P:cell division"/>
    <property type="evidence" value="ECO:0007669"/>
    <property type="project" value="UniProtKB-KW"/>
</dbReference>
<comment type="pathway">
    <text evidence="4">Cell wall biogenesis; peptidoglycan biosynthesis.</text>
</comment>
<dbReference type="InterPro" id="IPR036318">
    <property type="entry name" value="FAD-bd_PCMH-like_sf"/>
</dbReference>
<feature type="domain" description="FAD-binding PCMH-type" evidence="17">
    <location>
        <begin position="16"/>
        <end position="192"/>
    </location>
</feature>
<evidence type="ECO:0000256" key="3">
    <source>
        <dbReference type="ARBA" id="ARBA00004496"/>
    </source>
</evidence>
<dbReference type="SUPFAM" id="SSF56194">
    <property type="entry name" value="Uridine diphospho-N-Acetylenolpyruvylglucosamine reductase, MurB, C-terminal domain"/>
    <property type="match status" value="1"/>
</dbReference>
<dbReference type="EMBL" id="JAVHNR010000001">
    <property type="protein sequence ID" value="KAK6356924.1"/>
    <property type="molecule type" value="Genomic_DNA"/>
</dbReference>
<keyword evidence="13" id="KW-0560">Oxidoreductase</keyword>
<evidence type="ECO:0000256" key="5">
    <source>
        <dbReference type="ARBA" id="ARBA00012518"/>
    </source>
</evidence>
<dbReference type="SUPFAM" id="SSF56176">
    <property type="entry name" value="FAD-binding/transporter-associated domain-like"/>
    <property type="match status" value="1"/>
</dbReference>
<name>A0AAN8RGU1_9PEZI</name>
<protein>
    <recommendedName>
        <fullName evidence="5">UDP-N-acetylmuramate dehydrogenase</fullName>
        <ecNumber evidence="5">1.3.1.98</ecNumber>
    </recommendedName>
</protein>
<evidence type="ECO:0000256" key="11">
    <source>
        <dbReference type="ARBA" id="ARBA00022960"/>
    </source>
</evidence>
<keyword evidence="15" id="KW-0961">Cell wall biogenesis/degradation</keyword>
<dbReference type="Pfam" id="PF02873">
    <property type="entry name" value="MurB_C"/>
    <property type="match status" value="1"/>
</dbReference>
<dbReference type="Proteomes" id="UP001313282">
    <property type="component" value="Unassembled WGS sequence"/>
</dbReference>
<evidence type="ECO:0000256" key="7">
    <source>
        <dbReference type="ARBA" id="ARBA00022618"/>
    </source>
</evidence>
<keyword evidence="9" id="KW-0274">FAD</keyword>
<evidence type="ECO:0000256" key="1">
    <source>
        <dbReference type="ARBA" id="ARBA00001974"/>
    </source>
</evidence>
<keyword evidence="6" id="KW-0963">Cytoplasm</keyword>
<accession>A0AAN8RGU1</accession>
<evidence type="ECO:0000256" key="6">
    <source>
        <dbReference type="ARBA" id="ARBA00022490"/>
    </source>
</evidence>
<comment type="cofactor">
    <cofactor evidence="1">
        <name>FAD</name>
        <dbReference type="ChEBI" id="CHEBI:57692"/>
    </cofactor>
</comment>
<evidence type="ECO:0000256" key="12">
    <source>
        <dbReference type="ARBA" id="ARBA00022984"/>
    </source>
</evidence>
<evidence type="ECO:0000259" key="17">
    <source>
        <dbReference type="PROSITE" id="PS51387"/>
    </source>
</evidence>
<dbReference type="GO" id="GO:0071555">
    <property type="term" value="P:cell wall organization"/>
    <property type="evidence" value="ECO:0007669"/>
    <property type="project" value="UniProtKB-KW"/>
</dbReference>
<dbReference type="GO" id="GO:0005829">
    <property type="term" value="C:cytosol"/>
    <property type="evidence" value="ECO:0007669"/>
    <property type="project" value="TreeGrafter"/>
</dbReference>
<proteinExistence type="inferred from homology"/>
<dbReference type="HAMAP" id="MF_00037">
    <property type="entry name" value="MurB"/>
    <property type="match status" value="1"/>
</dbReference>
<evidence type="ECO:0000256" key="8">
    <source>
        <dbReference type="ARBA" id="ARBA00022630"/>
    </source>
</evidence>
<comment type="function">
    <text evidence="2">Cell wall formation.</text>
</comment>
<dbReference type="AlphaFoldDB" id="A0AAN8RGU1"/>
<dbReference type="Gene3D" id="3.30.465.10">
    <property type="match status" value="1"/>
</dbReference>
<evidence type="ECO:0000256" key="14">
    <source>
        <dbReference type="ARBA" id="ARBA00023306"/>
    </source>
</evidence>
<dbReference type="NCBIfam" id="TIGR00179">
    <property type="entry name" value="murB"/>
    <property type="match status" value="1"/>
</dbReference>
<dbReference type="InterPro" id="IPR003170">
    <property type="entry name" value="MurB"/>
</dbReference>
<comment type="catalytic activity">
    <reaction evidence="16">
        <text>UDP-N-acetyl-alpha-D-muramate + NADP(+) = UDP-N-acetyl-3-O-(1-carboxyvinyl)-alpha-D-glucosamine + NADPH + H(+)</text>
        <dbReference type="Rhea" id="RHEA:12248"/>
        <dbReference type="ChEBI" id="CHEBI:15378"/>
        <dbReference type="ChEBI" id="CHEBI:57783"/>
        <dbReference type="ChEBI" id="CHEBI:58349"/>
        <dbReference type="ChEBI" id="CHEBI:68483"/>
        <dbReference type="ChEBI" id="CHEBI:70757"/>
        <dbReference type="EC" id="1.3.1.98"/>
    </reaction>
</comment>
<dbReference type="InterPro" id="IPR036635">
    <property type="entry name" value="MurB_C_sf"/>
</dbReference>
<dbReference type="GO" id="GO:0008762">
    <property type="term" value="F:UDP-N-acetylmuramate dehydrogenase activity"/>
    <property type="evidence" value="ECO:0007669"/>
    <property type="project" value="UniProtKB-EC"/>
</dbReference>
<dbReference type="InterPro" id="IPR016167">
    <property type="entry name" value="FAD-bd_PCMH_sub1"/>
</dbReference>
<comment type="subcellular location">
    <subcellularLocation>
        <location evidence="3">Cytoplasm</location>
    </subcellularLocation>
</comment>
<evidence type="ECO:0000313" key="18">
    <source>
        <dbReference type="EMBL" id="KAK6356924.1"/>
    </source>
</evidence>
<dbReference type="InterPro" id="IPR011601">
    <property type="entry name" value="MurB_C"/>
</dbReference>
<reference evidence="18 19" key="1">
    <citation type="submission" date="2019-10" db="EMBL/GenBank/DDBJ databases">
        <authorList>
            <person name="Palmer J.M."/>
        </authorList>
    </citation>
    <scope>NUCLEOTIDE SEQUENCE [LARGE SCALE GENOMIC DNA]</scope>
    <source>
        <strain evidence="18 19">TWF718</strain>
    </source>
</reference>
<sequence length="345" mass="38337">MEILENIDLGDYSTMRLGGRAAYLTHVADREQLKEAIAWAKHHRLPVLMIGQGSNIIWKDSGFHGLVICNRILHYQEEPIGDKPDKAILIKIGSGENWDEVVKRTVSRGMSGIEALSLIPGTAGATPVQNVGAYGQEIRDTLVNVEAYDNRTGEFIVIEGEDCGFGYRTSRFKLVDRGRFYITMITLQLRCGDPVPPFYPALQNYLADHGIVNFTPHIIRDAVIAIRQAKLPDPVLVPNCGSFFANPVIEESKYTGLQAAHPSLPNWPVGDGKVKIPAAWLIEEAGLKDFHDPEMGVATWANQPLVLINQGAKTSQQLLNFKNRIVSAIHLRYNILLEQEPELLP</sequence>
<dbReference type="GO" id="GO:0071949">
    <property type="term" value="F:FAD binding"/>
    <property type="evidence" value="ECO:0007669"/>
    <property type="project" value="InterPro"/>
</dbReference>
<dbReference type="GO" id="GO:0008360">
    <property type="term" value="P:regulation of cell shape"/>
    <property type="evidence" value="ECO:0007669"/>
    <property type="project" value="UniProtKB-KW"/>
</dbReference>
<organism evidence="18 19">
    <name type="scientific">Orbilia javanica</name>
    <dbReference type="NCBI Taxonomy" id="47235"/>
    <lineage>
        <taxon>Eukaryota</taxon>
        <taxon>Fungi</taxon>
        <taxon>Dikarya</taxon>
        <taxon>Ascomycota</taxon>
        <taxon>Pezizomycotina</taxon>
        <taxon>Orbiliomycetes</taxon>
        <taxon>Orbiliales</taxon>
        <taxon>Orbiliaceae</taxon>
        <taxon>Orbilia</taxon>
    </lineage>
</organism>
<dbReference type="PANTHER" id="PTHR21071:SF4">
    <property type="entry name" value="UDP-N-ACETYLENOLPYRUVOYLGLUCOSAMINE REDUCTASE"/>
    <property type="match status" value="1"/>
</dbReference>
<dbReference type="Gene3D" id="3.90.78.10">
    <property type="entry name" value="UDP-N-acetylenolpyruvoylglucosamine reductase, C-terminal domain"/>
    <property type="match status" value="1"/>
</dbReference>
<dbReference type="Gene3D" id="3.30.43.10">
    <property type="entry name" value="Uridine Diphospho-n-acetylenolpyruvylglucosamine Reductase, domain 2"/>
    <property type="match status" value="1"/>
</dbReference>
<keyword evidence="10" id="KW-0521">NADP</keyword>
<evidence type="ECO:0000256" key="9">
    <source>
        <dbReference type="ARBA" id="ARBA00022827"/>
    </source>
</evidence>
<evidence type="ECO:0000256" key="15">
    <source>
        <dbReference type="ARBA" id="ARBA00023316"/>
    </source>
</evidence>
<dbReference type="EC" id="1.3.1.98" evidence="5"/>
<evidence type="ECO:0000256" key="13">
    <source>
        <dbReference type="ARBA" id="ARBA00023002"/>
    </source>
</evidence>
<dbReference type="NCBIfam" id="NF010478">
    <property type="entry name" value="PRK13903.1"/>
    <property type="match status" value="1"/>
</dbReference>
<dbReference type="PANTHER" id="PTHR21071">
    <property type="entry name" value="UDP-N-ACETYLENOLPYRUVOYLGLUCOSAMINE REDUCTASE"/>
    <property type="match status" value="1"/>
</dbReference>
<evidence type="ECO:0000313" key="19">
    <source>
        <dbReference type="Proteomes" id="UP001313282"/>
    </source>
</evidence>
<dbReference type="Pfam" id="PF01565">
    <property type="entry name" value="FAD_binding_4"/>
    <property type="match status" value="1"/>
</dbReference>
<dbReference type="NCBIfam" id="NF000755">
    <property type="entry name" value="PRK00046.1"/>
    <property type="match status" value="1"/>
</dbReference>
<dbReference type="PROSITE" id="PS51387">
    <property type="entry name" value="FAD_PCMH"/>
    <property type="match status" value="1"/>
</dbReference>
<keyword evidence="14" id="KW-0131">Cell cycle</keyword>